<evidence type="ECO:0000256" key="1">
    <source>
        <dbReference type="ARBA" id="ARBA00022649"/>
    </source>
</evidence>
<evidence type="ECO:0000313" key="4">
    <source>
        <dbReference type="EMBL" id="RJY51435.1"/>
    </source>
</evidence>
<dbReference type="Pfam" id="PF15738">
    <property type="entry name" value="YafQ_toxin"/>
    <property type="match status" value="1"/>
</dbReference>
<feature type="active site" description="Proton donor" evidence="3">
    <location>
        <position position="87"/>
    </location>
</feature>
<name>A0A3A6W9R0_9FIRM</name>
<dbReference type="InterPro" id="IPR007712">
    <property type="entry name" value="RelE/ParE_toxin"/>
</dbReference>
<dbReference type="EMBL" id="QXZZ01000004">
    <property type="protein sequence ID" value="RJY51435.1"/>
    <property type="molecule type" value="Genomic_DNA"/>
</dbReference>
<protein>
    <submittedName>
        <fullName evidence="4">Type II toxin-antitoxin system YafQ family toxin</fullName>
    </submittedName>
</protein>
<dbReference type="FunFam" id="3.30.2310.20:FF:000003">
    <property type="entry name" value="Type II toxin-antitoxin system YafQ family toxin"/>
    <property type="match status" value="1"/>
</dbReference>
<dbReference type="InterPro" id="IPR004386">
    <property type="entry name" value="Toxin_YafQ-like"/>
</dbReference>
<dbReference type="PANTHER" id="PTHR40588:SF1">
    <property type="entry name" value="MRNA INTERFERASE TOXIN YAFQ"/>
    <property type="match status" value="1"/>
</dbReference>
<dbReference type="AlphaFoldDB" id="A0A3A6W9R0"/>
<gene>
    <name evidence="4" type="ORF">D2965_00720</name>
</gene>
<evidence type="ECO:0000313" key="5">
    <source>
        <dbReference type="Proteomes" id="UP000277803"/>
    </source>
</evidence>
<proteinExistence type="inferred from homology"/>
<evidence type="ECO:0000256" key="3">
    <source>
        <dbReference type="PIRSR" id="PIRSR006156-1"/>
    </source>
</evidence>
<dbReference type="InterPro" id="IPR035093">
    <property type="entry name" value="RelE/ParE_toxin_dom_sf"/>
</dbReference>
<evidence type="ECO:0000256" key="2">
    <source>
        <dbReference type="ARBA" id="ARBA00061366"/>
    </source>
</evidence>
<dbReference type="PIRSF" id="PIRSF006156">
    <property type="entry name" value="YafQ"/>
    <property type="match status" value="1"/>
</dbReference>
<dbReference type="GO" id="GO:0004521">
    <property type="term" value="F:RNA endonuclease activity"/>
    <property type="evidence" value="ECO:0007669"/>
    <property type="project" value="TreeGrafter"/>
</dbReference>
<reference evidence="4 5" key="1">
    <citation type="submission" date="2018-09" db="EMBL/GenBank/DDBJ databases">
        <title>Genome sequence of Veillonella atypica isolated from periodontal Korean patients.</title>
        <authorList>
            <person name="Lee J.-H."/>
            <person name="Moon J.-H."/>
            <person name="Shin S.-Y."/>
        </authorList>
    </citation>
    <scope>NUCLEOTIDE SEQUENCE [LARGE SCALE GENOMIC DNA]</scope>
    <source>
        <strain evidence="4 5">KHUD_V1</strain>
    </source>
</reference>
<dbReference type="GO" id="GO:0006402">
    <property type="term" value="P:mRNA catabolic process"/>
    <property type="evidence" value="ECO:0007669"/>
    <property type="project" value="TreeGrafter"/>
</dbReference>
<dbReference type="NCBIfam" id="TIGR02385">
    <property type="entry name" value="RelE_StbE"/>
    <property type="match status" value="1"/>
</dbReference>
<keyword evidence="1" id="KW-1277">Toxin-antitoxin system</keyword>
<dbReference type="Proteomes" id="UP000277803">
    <property type="component" value="Unassembled WGS sequence"/>
</dbReference>
<comment type="similarity">
    <text evidence="2">Belongs to the RelE toxin family. YafQ subfamily.</text>
</comment>
<sequence length="91" mass="10682">MKLKIVASNTFKKDLKSAKKRGLKLDKLQTIVDKLAAEIPLEQKHRDHALTGNYKDFRECHIEPDWLLIYRKDTDVLELFLFRTGTHADLF</sequence>
<comment type="caution">
    <text evidence="4">The sequence shown here is derived from an EMBL/GenBank/DDBJ whole genome shotgun (WGS) entry which is preliminary data.</text>
</comment>
<accession>A0A3A6W9R0</accession>
<dbReference type="GO" id="GO:0006415">
    <property type="term" value="P:translational termination"/>
    <property type="evidence" value="ECO:0007669"/>
    <property type="project" value="TreeGrafter"/>
</dbReference>
<organism evidence="4 5">
    <name type="scientific">Veillonella atypica</name>
    <dbReference type="NCBI Taxonomy" id="39777"/>
    <lineage>
        <taxon>Bacteria</taxon>
        <taxon>Bacillati</taxon>
        <taxon>Bacillota</taxon>
        <taxon>Negativicutes</taxon>
        <taxon>Veillonellales</taxon>
        <taxon>Veillonellaceae</taxon>
        <taxon>Veillonella</taxon>
    </lineage>
</organism>
<dbReference type="NCBIfam" id="TIGR00053">
    <property type="entry name" value="YafQ family addiction module toxin"/>
    <property type="match status" value="1"/>
</dbReference>
<dbReference type="SUPFAM" id="SSF143011">
    <property type="entry name" value="RelE-like"/>
    <property type="match status" value="1"/>
</dbReference>
<dbReference type="Gene3D" id="3.30.2310.20">
    <property type="entry name" value="RelE-like"/>
    <property type="match status" value="1"/>
</dbReference>
<dbReference type="PANTHER" id="PTHR40588">
    <property type="entry name" value="MRNA INTERFERASE TOXIN YAFQ"/>
    <property type="match status" value="1"/>
</dbReference>